<dbReference type="SUPFAM" id="SSF46785">
    <property type="entry name" value="Winged helix' DNA-binding domain"/>
    <property type="match status" value="1"/>
</dbReference>
<keyword evidence="1" id="KW-0805">Transcription regulation</keyword>
<dbReference type="GO" id="GO:0003700">
    <property type="term" value="F:DNA-binding transcription factor activity"/>
    <property type="evidence" value="ECO:0007669"/>
    <property type="project" value="InterPro"/>
</dbReference>
<dbReference type="EMBL" id="AWTP01000138">
    <property type="protein sequence ID" value="KGH06945.1"/>
    <property type="molecule type" value="Genomic_DNA"/>
</dbReference>
<protein>
    <submittedName>
        <fullName evidence="5">GntR family transcriptional regulator</fullName>
    </submittedName>
</protein>
<name>A0A0E3BQ11_9BURK</name>
<sequence length="242" mass="27193">MSLYVVNRDSGLALYAQIAQQLELVVHNQYASGECLPSEGDLAVQFGVNRHTLRRAIDELVEAGLLERRHGLGIFVLDTQLDYQIGKGTRFTENLAALGFMTENRILRKQTIGALPRVAQRLTIQEGDAVHWIETLRMVEQRPMCLISHFVPAEKFPDLFERFESGSLHALLGATYGCKLRRTESLVTAVLPQGDDAKTLGMPQNRPVLRVKSVNVDDRDGTPVEYAIARFRADRIQLRINP</sequence>
<evidence type="ECO:0000256" key="1">
    <source>
        <dbReference type="ARBA" id="ARBA00023015"/>
    </source>
</evidence>
<dbReference type="PROSITE" id="PS50949">
    <property type="entry name" value="HTH_GNTR"/>
    <property type="match status" value="1"/>
</dbReference>
<dbReference type="Pfam" id="PF07702">
    <property type="entry name" value="UTRA"/>
    <property type="match status" value="1"/>
</dbReference>
<dbReference type="Gene3D" id="3.40.1410.10">
    <property type="entry name" value="Chorismate lyase-like"/>
    <property type="match status" value="1"/>
</dbReference>
<evidence type="ECO:0000256" key="3">
    <source>
        <dbReference type="ARBA" id="ARBA00023163"/>
    </source>
</evidence>
<accession>A0A0E3BQ11</accession>
<dbReference type="SMART" id="SM00866">
    <property type="entry name" value="UTRA"/>
    <property type="match status" value="1"/>
</dbReference>
<dbReference type="InterPro" id="IPR011663">
    <property type="entry name" value="UTRA"/>
</dbReference>
<evidence type="ECO:0000256" key="2">
    <source>
        <dbReference type="ARBA" id="ARBA00023125"/>
    </source>
</evidence>
<dbReference type="InterPro" id="IPR012702">
    <property type="entry name" value="CP_lyase_PhnF"/>
</dbReference>
<organism evidence="5 6">
    <name type="scientific">Comamonas thiooxydans</name>
    <dbReference type="NCBI Taxonomy" id="363952"/>
    <lineage>
        <taxon>Bacteria</taxon>
        <taxon>Pseudomonadati</taxon>
        <taxon>Pseudomonadota</taxon>
        <taxon>Betaproteobacteria</taxon>
        <taxon>Burkholderiales</taxon>
        <taxon>Comamonadaceae</taxon>
        <taxon>Comamonas</taxon>
    </lineage>
</organism>
<keyword evidence="2" id="KW-0238">DNA-binding</keyword>
<reference evidence="5 6" key="1">
    <citation type="submission" date="2013-09" db="EMBL/GenBank/DDBJ databases">
        <title>High correlation between genotypes and phenotypes of environmental bacteria Comamonas testosteroni strains.</title>
        <authorList>
            <person name="Liu L."/>
            <person name="Zhu W."/>
            <person name="Xia X."/>
            <person name="Xu B."/>
            <person name="Luo M."/>
            <person name="Wang G."/>
        </authorList>
    </citation>
    <scope>NUCLEOTIDE SEQUENCE [LARGE SCALE GENOMIC DNA]</scope>
    <source>
        <strain evidence="5 6">DF2</strain>
    </source>
</reference>
<gene>
    <name evidence="5" type="ORF">P608_21520</name>
</gene>
<comment type="caution">
    <text evidence="5">The sequence shown here is derived from an EMBL/GenBank/DDBJ whole genome shotgun (WGS) entry which is preliminary data.</text>
</comment>
<dbReference type="AlphaFoldDB" id="A0A0E3BQ11"/>
<dbReference type="Proteomes" id="UP000029549">
    <property type="component" value="Unassembled WGS sequence"/>
</dbReference>
<dbReference type="RefSeq" id="WP_034396221.1">
    <property type="nucleotide sequence ID" value="NZ_AWTO01000188.1"/>
</dbReference>
<dbReference type="SMART" id="SM00345">
    <property type="entry name" value="HTH_GNTR"/>
    <property type="match status" value="1"/>
</dbReference>
<dbReference type="Gene3D" id="1.10.10.10">
    <property type="entry name" value="Winged helix-like DNA-binding domain superfamily/Winged helix DNA-binding domain"/>
    <property type="match status" value="1"/>
</dbReference>
<dbReference type="InterPro" id="IPR028978">
    <property type="entry name" value="Chorismate_lyase_/UTRA_dom_sf"/>
</dbReference>
<dbReference type="InterPro" id="IPR036388">
    <property type="entry name" value="WH-like_DNA-bd_sf"/>
</dbReference>
<dbReference type="GO" id="GO:0003677">
    <property type="term" value="F:DNA binding"/>
    <property type="evidence" value="ECO:0007669"/>
    <property type="project" value="UniProtKB-KW"/>
</dbReference>
<dbReference type="PRINTS" id="PR00035">
    <property type="entry name" value="HTHGNTR"/>
</dbReference>
<keyword evidence="3" id="KW-0804">Transcription</keyword>
<evidence type="ECO:0000259" key="4">
    <source>
        <dbReference type="PROSITE" id="PS50949"/>
    </source>
</evidence>
<dbReference type="NCBIfam" id="TIGR02325">
    <property type="entry name" value="C_P_lyase_phnF"/>
    <property type="match status" value="1"/>
</dbReference>
<dbReference type="Pfam" id="PF00392">
    <property type="entry name" value="GntR"/>
    <property type="match status" value="1"/>
</dbReference>
<dbReference type="InterPro" id="IPR050679">
    <property type="entry name" value="Bact_HTH_transcr_reg"/>
</dbReference>
<feature type="domain" description="HTH gntR-type" evidence="4">
    <location>
        <begin position="12"/>
        <end position="79"/>
    </location>
</feature>
<dbReference type="InterPro" id="IPR036390">
    <property type="entry name" value="WH_DNA-bd_sf"/>
</dbReference>
<dbReference type="CDD" id="cd07377">
    <property type="entry name" value="WHTH_GntR"/>
    <property type="match status" value="1"/>
</dbReference>
<proteinExistence type="predicted"/>
<dbReference type="PANTHER" id="PTHR44846">
    <property type="entry name" value="MANNOSYL-D-GLYCERATE TRANSPORT/METABOLISM SYSTEM REPRESSOR MNGR-RELATED"/>
    <property type="match status" value="1"/>
</dbReference>
<dbReference type="PANTHER" id="PTHR44846:SF16">
    <property type="entry name" value="TRANSCRIPTIONAL REGULATOR PHNF-RELATED"/>
    <property type="match status" value="1"/>
</dbReference>
<keyword evidence="6" id="KW-1185">Reference proteome</keyword>
<dbReference type="SUPFAM" id="SSF64288">
    <property type="entry name" value="Chorismate lyase-like"/>
    <property type="match status" value="1"/>
</dbReference>
<dbReference type="InterPro" id="IPR000524">
    <property type="entry name" value="Tscrpt_reg_HTH_GntR"/>
</dbReference>
<evidence type="ECO:0000313" key="5">
    <source>
        <dbReference type="EMBL" id="KGH06945.1"/>
    </source>
</evidence>
<evidence type="ECO:0000313" key="6">
    <source>
        <dbReference type="Proteomes" id="UP000029549"/>
    </source>
</evidence>